<dbReference type="RefSeq" id="WP_345462935.1">
    <property type="nucleotide sequence ID" value="NZ_BAABKG010000006.1"/>
</dbReference>
<proteinExistence type="predicted"/>
<organism evidence="1 2">
    <name type="scientific">Nocardioides marinquilinus</name>
    <dbReference type="NCBI Taxonomy" id="1210400"/>
    <lineage>
        <taxon>Bacteria</taxon>
        <taxon>Bacillati</taxon>
        <taxon>Actinomycetota</taxon>
        <taxon>Actinomycetes</taxon>
        <taxon>Propionibacteriales</taxon>
        <taxon>Nocardioidaceae</taxon>
        <taxon>Nocardioides</taxon>
    </lineage>
</organism>
<evidence type="ECO:0008006" key="3">
    <source>
        <dbReference type="Google" id="ProtNLM"/>
    </source>
</evidence>
<dbReference type="EMBL" id="BAABKG010000006">
    <property type="protein sequence ID" value="GAA5155118.1"/>
    <property type="molecule type" value="Genomic_DNA"/>
</dbReference>
<reference evidence="2" key="1">
    <citation type="journal article" date="2019" name="Int. J. Syst. Evol. Microbiol.">
        <title>The Global Catalogue of Microorganisms (GCM) 10K type strain sequencing project: providing services to taxonomists for standard genome sequencing and annotation.</title>
        <authorList>
            <consortium name="The Broad Institute Genomics Platform"/>
            <consortium name="The Broad Institute Genome Sequencing Center for Infectious Disease"/>
            <person name="Wu L."/>
            <person name="Ma J."/>
        </authorList>
    </citation>
    <scope>NUCLEOTIDE SEQUENCE [LARGE SCALE GENOMIC DNA]</scope>
    <source>
        <strain evidence="2">JCM 18459</strain>
    </source>
</reference>
<accession>A0ABP9Q0Q8</accession>
<comment type="caution">
    <text evidence="1">The sequence shown here is derived from an EMBL/GenBank/DDBJ whole genome shotgun (WGS) entry which is preliminary data.</text>
</comment>
<dbReference type="Gene3D" id="1.10.287.1060">
    <property type="entry name" value="ESAT-6-like"/>
    <property type="match status" value="1"/>
</dbReference>
<dbReference type="Proteomes" id="UP001500221">
    <property type="component" value="Unassembled WGS sequence"/>
</dbReference>
<evidence type="ECO:0000313" key="1">
    <source>
        <dbReference type="EMBL" id="GAA5155118.1"/>
    </source>
</evidence>
<protein>
    <recommendedName>
        <fullName evidence="3">WXG100 family type VII secretion target</fullName>
    </recommendedName>
</protein>
<name>A0ABP9Q0Q8_9ACTN</name>
<evidence type="ECO:0000313" key="2">
    <source>
        <dbReference type="Proteomes" id="UP001500221"/>
    </source>
</evidence>
<gene>
    <name evidence="1" type="ORF">GCM10023340_39750</name>
</gene>
<keyword evidence="2" id="KW-1185">Reference proteome</keyword>
<sequence length="311" mass="31661">MAGLLGADVEALERLATDVDRGAQELRELSAQVAGAIEAARDWHGPDAVRCKEEWGSFAQQRMTGVADALSTASRLLAQNAEEQERASGAESVAAAPATYGVMRFIDDVKALWSTLKKPMTAFTKAKALLAFVNAIRAAGLPAAATSVKVAEALRVLTHGGAPGWLATKLGLGGAMRTAGKAFLPITLATGLWDGITGGNQEGWHKVATHGFGLAGAAGAGVLLASGAGLIAAAPVTLAVAGGAVVLYSAWSAYTTVRDNWGTITDRVGRVTSAIGDTADRAWQGVSSGYQQAIGWARGLLGGPRTAGAGA</sequence>